<sequence length="162" mass="17843">MTQDFSSSDSLLLERFHLSELNQMQDELIDDLVARFMAQAHDNKHEECTGICQKLSVDERRIKLLLDLGANVNILPCFLVRKSVDRRNAGSIKVFGGGVVPTKGSVTLHIKYNGSSKDRLQVLVTDAGQPILGFKSCINLELVSVNNGSSCFLSKSTTSQET</sequence>
<keyword evidence="2" id="KW-1185">Reference proteome</keyword>
<reference evidence="1" key="1">
    <citation type="submission" date="2021-02" db="EMBL/GenBank/DDBJ databases">
        <authorList>
            <person name="Bekaert M."/>
        </authorList>
    </citation>
    <scope>NUCLEOTIDE SEQUENCE</scope>
    <source>
        <strain evidence="1">IoA-00</strain>
    </source>
</reference>
<dbReference type="EMBL" id="CAJNVT010000033">
    <property type="protein sequence ID" value="CAF2743082.1"/>
    <property type="molecule type" value="Genomic_DNA"/>
</dbReference>
<evidence type="ECO:0000313" key="1">
    <source>
        <dbReference type="EMBL" id="CAF2743082.1"/>
    </source>
</evidence>
<gene>
    <name evidence="1" type="ORF">LSAA_149</name>
</gene>
<proteinExistence type="predicted"/>
<accession>A0A817FAX1</accession>
<dbReference type="Proteomes" id="UP000675881">
    <property type="component" value="Unassembled WGS sequence"/>
</dbReference>
<dbReference type="OrthoDB" id="6772952at2759"/>
<evidence type="ECO:0000313" key="2">
    <source>
        <dbReference type="Proteomes" id="UP000675881"/>
    </source>
</evidence>
<name>A0A817FAX1_LEPSM</name>
<comment type="caution">
    <text evidence="1">The sequence shown here is derived from an EMBL/GenBank/DDBJ whole genome shotgun (WGS) entry which is preliminary data.</text>
</comment>
<protein>
    <submittedName>
        <fullName evidence="1">(salmon louse) hypothetical protein</fullName>
    </submittedName>
</protein>
<organism evidence="1 2">
    <name type="scientific">Lepeophtheirus salmonis</name>
    <name type="common">Salmon louse</name>
    <name type="synonym">Caligus salmonis</name>
    <dbReference type="NCBI Taxonomy" id="72036"/>
    <lineage>
        <taxon>Eukaryota</taxon>
        <taxon>Metazoa</taxon>
        <taxon>Ecdysozoa</taxon>
        <taxon>Arthropoda</taxon>
        <taxon>Crustacea</taxon>
        <taxon>Multicrustacea</taxon>
        <taxon>Hexanauplia</taxon>
        <taxon>Copepoda</taxon>
        <taxon>Siphonostomatoida</taxon>
        <taxon>Caligidae</taxon>
        <taxon>Lepeophtheirus</taxon>
    </lineage>
</organism>
<dbReference type="AlphaFoldDB" id="A0A817FAX1"/>